<evidence type="ECO:0000256" key="10">
    <source>
        <dbReference type="RuleBase" id="RU361115"/>
    </source>
</evidence>
<evidence type="ECO:0000256" key="9">
    <source>
        <dbReference type="ARBA" id="ARBA00023160"/>
    </source>
</evidence>
<comment type="similarity">
    <text evidence="10">Belongs to the ELO family.</text>
</comment>
<dbReference type="Proteomes" id="UP000051574">
    <property type="component" value="Unassembled WGS sequence"/>
</dbReference>
<comment type="catalytic activity">
    <reaction evidence="10">
        <text>a very-long-chain acyl-CoA + malonyl-CoA + H(+) = a very-long-chain 3-oxoacyl-CoA + CO2 + CoA</text>
        <dbReference type="Rhea" id="RHEA:32727"/>
        <dbReference type="ChEBI" id="CHEBI:15378"/>
        <dbReference type="ChEBI" id="CHEBI:16526"/>
        <dbReference type="ChEBI" id="CHEBI:57287"/>
        <dbReference type="ChEBI" id="CHEBI:57384"/>
        <dbReference type="ChEBI" id="CHEBI:90725"/>
        <dbReference type="ChEBI" id="CHEBI:90736"/>
        <dbReference type="EC" id="2.3.1.199"/>
    </reaction>
</comment>
<evidence type="ECO:0000256" key="8">
    <source>
        <dbReference type="ARBA" id="ARBA00023136"/>
    </source>
</evidence>
<dbReference type="PANTHER" id="PTHR11157">
    <property type="entry name" value="FATTY ACID ACYL TRANSFERASE-RELATED"/>
    <property type="match status" value="1"/>
</dbReference>
<feature type="transmembrane region" description="Helical" evidence="10">
    <location>
        <begin position="70"/>
        <end position="92"/>
    </location>
</feature>
<dbReference type="InterPro" id="IPR002076">
    <property type="entry name" value="ELO_fam"/>
</dbReference>
<feature type="transmembrane region" description="Helical" evidence="10">
    <location>
        <begin position="142"/>
        <end position="159"/>
    </location>
</feature>
<feature type="transmembrane region" description="Helical" evidence="10">
    <location>
        <begin position="165"/>
        <end position="185"/>
    </location>
</feature>
<protein>
    <recommendedName>
        <fullName evidence="10">Elongation of very long chain fatty acids protein</fullName>
        <ecNumber evidence="10">2.3.1.199</ecNumber>
    </recommendedName>
    <alternativeName>
        <fullName evidence="10">Very-long-chain 3-oxoacyl-CoA synthase</fullName>
    </alternativeName>
</protein>
<dbReference type="GO" id="GO:0019367">
    <property type="term" value="P:fatty acid elongation, saturated fatty acid"/>
    <property type="evidence" value="ECO:0007669"/>
    <property type="project" value="TreeGrafter"/>
</dbReference>
<evidence type="ECO:0000256" key="1">
    <source>
        <dbReference type="ARBA" id="ARBA00004141"/>
    </source>
</evidence>
<keyword evidence="2 10" id="KW-0444">Lipid biosynthesis</keyword>
<evidence type="ECO:0000313" key="12">
    <source>
        <dbReference type="Proteomes" id="UP000051574"/>
    </source>
</evidence>
<name>A0A0T6AXN0_9SCAR</name>
<dbReference type="Pfam" id="PF01151">
    <property type="entry name" value="ELO"/>
    <property type="match status" value="1"/>
</dbReference>
<feature type="transmembrane region" description="Helical" evidence="10">
    <location>
        <begin position="230"/>
        <end position="250"/>
    </location>
</feature>
<evidence type="ECO:0000256" key="7">
    <source>
        <dbReference type="ARBA" id="ARBA00023098"/>
    </source>
</evidence>
<feature type="transmembrane region" description="Helical" evidence="10">
    <location>
        <begin position="29"/>
        <end position="49"/>
    </location>
</feature>
<keyword evidence="6 10" id="KW-1133">Transmembrane helix</keyword>
<keyword evidence="3 10" id="KW-0808">Transferase</keyword>
<feature type="transmembrane region" description="Helical" evidence="10">
    <location>
        <begin position="112"/>
        <end position="130"/>
    </location>
</feature>
<dbReference type="EMBL" id="LJIG01022581">
    <property type="protein sequence ID" value="KRT79810.1"/>
    <property type="molecule type" value="Genomic_DNA"/>
</dbReference>
<comment type="caution">
    <text evidence="11">The sequence shown here is derived from an EMBL/GenBank/DDBJ whole genome shotgun (WGS) entry which is preliminary data.</text>
</comment>
<evidence type="ECO:0000256" key="4">
    <source>
        <dbReference type="ARBA" id="ARBA00022692"/>
    </source>
</evidence>
<evidence type="ECO:0000256" key="2">
    <source>
        <dbReference type="ARBA" id="ARBA00022516"/>
    </source>
</evidence>
<dbReference type="GO" id="GO:0009922">
    <property type="term" value="F:fatty acid elongase activity"/>
    <property type="evidence" value="ECO:0007669"/>
    <property type="project" value="UniProtKB-EC"/>
</dbReference>
<accession>A0A0T6AXN0</accession>
<dbReference type="GO" id="GO:0042761">
    <property type="term" value="P:very long-chain fatty acid biosynthetic process"/>
    <property type="evidence" value="ECO:0007669"/>
    <property type="project" value="TreeGrafter"/>
</dbReference>
<dbReference type="GO" id="GO:0034625">
    <property type="term" value="P:fatty acid elongation, monounsaturated fatty acid"/>
    <property type="evidence" value="ECO:0007669"/>
    <property type="project" value="TreeGrafter"/>
</dbReference>
<keyword evidence="5 10" id="KW-0276">Fatty acid metabolism</keyword>
<comment type="subcellular location">
    <subcellularLocation>
        <location evidence="1">Membrane</location>
        <topology evidence="1">Multi-pass membrane protein</topology>
    </subcellularLocation>
</comment>
<dbReference type="GO" id="GO:0030148">
    <property type="term" value="P:sphingolipid biosynthetic process"/>
    <property type="evidence" value="ECO:0007669"/>
    <property type="project" value="TreeGrafter"/>
</dbReference>
<dbReference type="OrthoDB" id="434092at2759"/>
<feature type="transmembrane region" description="Helical" evidence="10">
    <location>
        <begin position="197"/>
        <end position="218"/>
    </location>
</feature>
<organism evidence="11 12">
    <name type="scientific">Oryctes borbonicus</name>
    <dbReference type="NCBI Taxonomy" id="1629725"/>
    <lineage>
        <taxon>Eukaryota</taxon>
        <taxon>Metazoa</taxon>
        <taxon>Ecdysozoa</taxon>
        <taxon>Arthropoda</taxon>
        <taxon>Hexapoda</taxon>
        <taxon>Insecta</taxon>
        <taxon>Pterygota</taxon>
        <taxon>Neoptera</taxon>
        <taxon>Endopterygota</taxon>
        <taxon>Coleoptera</taxon>
        <taxon>Polyphaga</taxon>
        <taxon>Scarabaeiformia</taxon>
        <taxon>Scarabaeidae</taxon>
        <taxon>Dynastinae</taxon>
        <taxon>Oryctes</taxon>
    </lineage>
</organism>
<dbReference type="AlphaFoldDB" id="A0A0T6AXN0"/>
<keyword evidence="8 10" id="KW-0472">Membrane</keyword>
<keyword evidence="7 10" id="KW-0443">Lipid metabolism</keyword>
<dbReference type="PANTHER" id="PTHR11157:SF21">
    <property type="entry name" value="ELONGATION OF VERY LONG CHAIN FATTY ACIDS PROTEIN"/>
    <property type="match status" value="1"/>
</dbReference>
<evidence type="ECO:0000256" key="3">
    <source>
        <dbReference type="ARBA" id="ARBA00022679"/>
    </source>
</evidence>
<dbReference type="EC" id="2.3.1.199" evidence="10"/>
<dbReference type="GO" id="GO:0034626">
    <property type="term" value="P:fatty acid elongation, polyunsaturated fatty acid"/>
    <property type="evidence" value="ECO:0007669"/>
    <property type="project" value="TreeGrafter"/>
</dbReference>
<keyword evidence="12" id="KW-1185">Reference proteome</keyword>
<evidence type="ECO:0000313" key="11">
    <source>
        <dbReference type="EMBL" id="KRT79810.1"/>
    </source>
</evidence>
<evidence type="ECO:0000256" key="5">
    <source>
        <dbReference type="ARBA" id="ARBA00022832"/>
    </source>
</evidence>
<gene>
    <name evidence="11" type="ORF">AMK59_8252</name>
</gene>
<keyword evidence="4 10" id="KW-0812">Transmembrane</keyword>
<proteinExistence type="inferred from homology"/>
<keyword evidence="9 10" id="KW-0275">Fatty acid biosynthesis</keyword>
<reference evidence="11 12" key="1">
    <citation type="submission" date="2015-09" db="EMBL/GenBank/DDBJ databases">
        <title>Draft genome of the scarab beetle Oryctes borbonicus.</title>
        <authorList>
            <person name="Meyer J.M."/>
            <person name="Markov G.V."/>
            <person name="Baskaran P."/>
            <person name="Herrmann M."/>
            <person name="Sommer R.J."/>
            <person name="Roedelsperger C."/>
        </authorList>
    </citation>
    <scope>NUCLEOTIDE SEQUENCE [LARGE SCALE GENOMIC DNA]</scope>
    <source>
        <strain evidence="11">OB123</strain>
        <tissue evidence="11">Whole animal</tissue>
    </source>
</reference>
<evidence type="ECO:0000256" key="6">
    <source>
        <dbReference type="ARBA" id="ARBA00022989"/>
    </source>
</evidence>
<dbReference type="GO" id="GO:0005789">
    <property type="term" value="C:endoplasmic reticulum membrane"/>
    <property type="evidence" value="ECO:0007669"/>
    <property type="project" value="TreeGrafter"/>
</dbReference>
<sequence>MDTLVKTCALLEEQMDPRVKEFFLMDSPLHIIGIVAGYLIFSTWLGPALMQNRKPYNLDRLLQAYDLLQVLLCAIFVVSTSLLVINGNMTLVCSMLGSETDYWTLAVLKHHWYYFLFKFFDMFDTVFFVLRKKNNHISFLHMYHHAGMFVLSWAFMAFAPGAQTALTGLVNSFVHMWMYGYYFVASSGPKYSKYLKYKIHITQLQMIQFVIIFVQAVIPFTRDCNFSKPAALLIMTQALTFLYLFGKFYVRTYMTKGTLNRNKTT</sequence>